<dbReference type="Proteomes" id="UP000199531">
    <property type="component" value="Unassembled WGS sequence"/>
</dbReference>
<dbReference type="RefSeq" id="WP_200785798.1">
    <property type="nucleotide sequence ID" value="NZ_FOCW01000013.1"/>
</dbReference>
<reference evidence="2 3" key="1">
    <citation type="submission" date="2016-10" db="EMBL/GenBank/DDBJ databases">
        <authorList>
            <person name="de Groot N.N."/>
        </authorList>
    </citation>
    <scope>NUCLEOTIDE SEQUENCE [LARGE SCALE GENOMIC DNA]</scope>
    <source>
        <strain evidence="2 3">DSM 15123</strain>
    </source>
</reference>
<keyword evidence="3" id="KW-1185">Reference proteome</keyword>
<evidence type="ECO:0000256" key="1">
    <source>
        <dbReference type="SAM" id="Phobius"/>
    </source>
</evidence>
<dbReference type="AlphaFoldDB" id="A0A1H8KT80"/>
<accession>A0A1H8KT80</accession>
<proteinExistence type="predicted"/>
<keyword evidence="1" id="KW-0812">Transmembrane</keyword>
<evidence type="ECO:0000313" key="3">
    <source>
        <dbReference type="Proteomes" id="UP000199531"/>
    </source>
</evidence>
<organism evidence="2 3">
    <name type="scientific">Brachymonas denitrificans DSM 15123</name>
    <dbReference type="NCBI Taxonomy" id="1121117"/>
    <lineage>
        <taxon>Bacteria</taxon>
        <taxon>Pseudomonadati</taxon>
        <taxon>Pseudomonadota</taxon>
        <taxon>Betaproteobacteria</taxon>
        <taxon>Burkholderiales</taxon>
        <taxon>Comamonadaceae</taxon>
        <taxon>Brachymonas</taxon>
    </lineage>
</organism>
<feature type="transmembrane region" description="Helical" evidence="1">
    <location>
        <begin position="93"/>
        <end position="114"/>
    </location>
</feature>
<gene>
    <name evidence="2" type="ORF">SAMN02745977_02451</name>
</gene>
<dbReference type="Pfam" id="PF04956">
    <property type="entry name" value="TrbC"/>
    <property type="match status" value="1"/>
</dbReference>
<evidence type="ECO:0000313" key="2">
    <source>
        <dbReference type="EMBL" id="SEN96094.1"/>
    </source>
</evidence>
<protein>
    <submittedName>
        <fullName evidence="2">Type IV secretion system protein VirB2</fullName>
    </submittedName>
</protein>
<keyword evidence="1" id="KW-1133">Transmembrane helix</keyword>
<sequence>MSSVFVSRLPVRVPASRRSRLLPWVLALIACAVILLLPEVAHAAEDLSDGGKVGEFLGKVKAALVPISVTVVTIAFVFAGYQIAFNHKRITDVAPVLVGAIVIGAAAQLAGWFIS</sequence>
<keyword evidence="1" id="KW-0472">Membrane</keyword>
<dbReference type="EMBL" id="FOCW01000013">
    <property type="protein sequence ID" value="SEN96094.1"/>
    <property type="molecule type" value="Genomic_DNA"/>
</dbReference>
<feature type="transmembrane region" description="Helical" evidence="1">
    <location>
        <begin position="62"/>
        <end position="81"/>
    </location>
</feature>
<dbReference type="InterPro" id="IPR007039">
    <property type="entry name" value="TrbC/VirB2"/>
</dbReference>
<dbReference type="STRING" id="1121117.SAMN02745977_02451"/>
<name>A0A1H8KT80_9BURK</name>